<evidence type="ECO:0000256" key="5">
    <source>
        <dbReference type="ARBA" id="ARBA00022490"/>
    </source>
</evidence>
<evidence type="ECO:0000256" key="6">
    <source>
        <dbReference type="ARBA" id="ARBA00022824"/>
    </source>
</evidence>
<protein>
    <recommendedName>
        <fullName evidence="4">Signal recognition particle subunit SRP72</fullName>
    </recommendedName>
</protein>
<dbReference type="VEuPathDB" id="FungiDB:BD410DRAFT_707133"/>
<dbReference type="GO" id="GO:0008312">
    <property type="term" value="F:7S RNA binding"/>
    <property type="evidence" value="ECO:0007669"/>
    <property type="project" value="InterPro"/>
</dbReference>
<dbReference type="SUPFAM" id="SSF48452">
    <property type="entry name" value="TPR-like"/>
    <property type="match status" value="1"/>
</dbReference>
<comment type="similarity">
    <text evidence="3">Belongs to the SRP72 family.</text>
</comment>
<evidence type="ECO:0000259" key="10">
    <source>
        <dbReference type="Pfam" id="PF08492"/>
    </source>
</evidence>
<dbReference type="GO" id="GO:0006614">
    <property type="term" value="P:SRP-dependent cotranslational protein targeting to membrane"/>
    <property type="evidence" value="ECO:0007669"/>
    <property type="project" value="InterPro"/>
</dbReference>
<dbReference type="GO" id="GO:0005783">
    <property type="term" value="C:endoplasmic reticulum"/>
    <property type="evidence" value="ECO:0007669"/>
    <property type="project" value="UniProtKB-SubCell"/>
</dbReference>
<dbReference type="InterPro" id="IPR011990">
    <property type="entry name" value="TPR-like_helical_dom_sf"/>
</dbReference>
<name>A0A4Y7Q760_9AGAM</name>
<dbReference type="GO" id="GO:0043022">
    <property type="term" value="F:ribosome binding"/>
    <property type="evidence" value="ECO:0007669"/>
    <property type="project" value="TreeGrafter"/>
</dbReference>
<comment type="subcellular location">
    <subcellularLocation>
        <location evidence="2">Cytoplasm</location>
    </subcellularLocation>
    <subcellularLocation>
        <location evidence="1">Endoplasmic reticulum</location>
    </subcellularLocation>
</comment>
<dbReference type="Pfam" id="PF17004">
    <property type="entry name" value="SRP_TPR_like"/>
    <property type="match status" value="1"/>
</dbReference>
<reference evidence="11 12" key="1">
    <citation type="submission" date="2018-06" db="EMBL/GenBank/DDBJ databases">
        <title>A transcriptomic atlas of mushroom development highlights an independent origin of complex multicellularity.</title>
        <authorList>
            <consortium name="DOE Joint Genome Institute"/>
            <person name="Krizsan K."/>
            <person name="Almasi E."/>
            <person name="Merenyi Z."/>
            <person name="Sahu N."/>
            <person name="Viragh M."/>
            <person name="Koszo T."/>
            <person name="Mondo S."/>
            <person name="Kiss B."/>
            <person name="Balint B."/>
            <person name="Kues U."/>
            <person name="Barry K."/>
            <person name="Hegedus J.C."/>
            <person name="Henrissat B."/>
            <person name="Johnson J."/>
            <person name="Lipzen A."/>
            <person name="Ohm R."/>
            <person name="Nagy I."/>
            <person name="Pangilinan J."/>
            <person name="Yan J."/>
            <person name="Xiong Y."/>
            <person name="Grigoriev I.V."/>
            <person name="Hibbett D.S."/>
            <person name="Nagy L.G."/>
        </authorList>
    </citation>
    <scope>NUCLEOTIDE SEQUENCE [LARGE SCALE GENOMIC DNA]</scope>
    <source>
        <strain evidence="11 12">SZMC22713</strain>
    </source>
</reference>
<evidence type="ECO:0000256" key="3">
    <source>
        <dbReference type="ARBA" id="ARBA00007676"/>
    </source>
</evidence>
<dbReference type="Pfam" id="PF08492">
    <property type="entry name" value="SRP72"/>
    <property type="match status" value="1"/>
</dbReference>
<sequence length="325" mass="34990">MPPKPTPTRTKPPTSQAKQTQKHVQAKGAPKKLLSSEDKIKRLFSSLCAQIDGGYFKNALKTCDKILRIDHTDVDALQAKLFLLLQTDQYDSALTLLSTNDCFATRSFEKAYALYRLHREEEANSLLSSLKESSKDQRGVSHLSAQLDYRQGSYQSAFDIYTQLLDTSAVQSEEHVDLLTNLNAAEAHLNFLTTGFLHALDALPASVVNVLESATPPAPPTTTATALASLASGSPAAAVSTTPSAEPGQATKKVRTRRVPKGVIPGVTPPPNPERWLKKSERSSYGHNLGKRRKATGGGATQGSTAEPATSSHSAKASSGKQKKR</sequence>
<evidence type="ECO:0000256" key="2">
    <source>
        <dbReference type="ARBA" id="ARBA00004496"/>
    </source>
</evidence>
<feature type="compositionally biased region" description="Polar residues" evidence="9">
    <location>
        <begin position="307"/>
        <end position="325"/>
    </location>
</feature>
<dbReference type="InterPro" id="IPR026270">
    <property type="entry name" value="SRP72"/>
</dbReference>
<dbReference type="AlphaFoldDB" id="A0A4Y7Q760"/>
<dbReference type="PANTHER" id="PTHR14094:SF9">
    <property type="entry name" value="SIGNAL RECOGNITION PARTICLE SUBUNIT SRP72"/>
    <property type="match status" value="1"/>
</dbReference>
<dbReference type="GO" id="GO:0005786">
    <property type="term" value="C:signal recognition particle, endoplasmic reticulum targeting"/>
    <property type="evidence" value="ECO:0007669"/>
    <property type="project" value="UniProtKB-KW"/>
</dbReference>
<dbReference type="InterPro" id="IPR031545">
    <property type="entry name" value="SRP72_TPR-like"/>
</dbReference>
<keyword evidence="5" id="KW-0963">Cytoplasm</keyword>
<feature type="non-terminal residue" evidence="11">
    <location>
        <position position="325"/>
    </location>
</feature>
<feature type="compositionally biased region" description="Low complexity" evidence="9">
    <location>
        <begin position="236"/>
        <end position="245"/>
    </location>
</feature>
<dbReference type="Proteomes" id="UP000294933">
    <property type="component" value="Unassembled WGS sequence"/>
</dbReference>
<evidence type="ECO:0000256" key="7">
    <source>
        <dbReference type="ARBA" id="ARBA00023135"/>
    </source>
</evidence>
<proteinExistence type="inferred from homology"/>
<dbReference type="InterPro" id="IPR013699">
    <property type="entry name" value="Signal_recog_part_SRP72_RNA-bd"/>
</dbReference>
<evidence type="ECO:0000313" key="11">
    <source>
        <dbReference type="EMBL" id="TDL22972.1"/>
    </source>
</evidence>
<dbReference type="EMBL" id="ML170172">
    <property type="protein sequence ID" value="TDL22972.1"/>
    <property type="molecule type" value="Genomic_DNA"/>
</dbReference>
<keyword evidence="6" id="KW-0256">Endoplasmic reticulum</keyword>
<keyword evidence="8" id="KW-0687">Ribonucleoprotein</keyword>
<evidence type="ECO:0000256" key="4">
    <source>
        <dbReference type="ARBA" id="ARBA00018350"/>
    </source>
</evidence>
<dbReference type="PANTHER" id="PTHR14094">
    <property type="entry name" value="SIGNAL RECOGNITION PARTICLE 72"/>
    <property type="match status" value="1"/>
</dbReference>
<evidence type="ECO:0000313" key="12">
    <source>
        <dbReference type="Proteomes" id="UP000294933"/>
    </source>
</evidence>
<dbReference type="Gene3D" id="1.25.40.10">
    <property type="entry name" value="Tetratricopeptide repeat domain"/>
    <property type="match status" value="1"/>
</dbReference>
<feature type="compositionally biased region" description="Basic and acidic residues" evidence="9">
    <location>
        <begin position="275"/>
        <end position="284"/>
    </location>
</feature>
<evidence type="ECO:0000256" key="1">
    <source>
        <dbReference type="ARBA" id="ARBA00004240"/>
    </source>
</evidence>
<dbReference type="OrthoDB" id="5421607at2759"/>
<organism evidence="11 12">
    <name type="scientific">Rickenella mellea</name>
    <dbReference type="NCBI Taxonomy" id="50990"/>
    <lineage>
        <taxon>Eukaryota</taxon>
        <taxon>Fungi</taxon>
        <taxon>Dikarya</taxon>
        <taxon>Basidiomycota</taxon>
        <taxon>Agaricomycotina</taxon>
        <taxon>Agaricomycetes</taxon>
        <taxon>Hymenochaetales</taxon>
        <taxon>Rickenellaceae</taxon>
        <taxon>Rickenella</taxon>
    </lineage>
</organism>
<evidence type="ECO:0000256" key="9">
    <source>
        <dbReference type="SAM" id="MobiDB-lite"/>
    </source>
</evidence>
<gene>
    <name evidence="11" type="ORF">BD410DRAFT_707133</name>
</gene>
<evidence type="ECO:0000256" key="8">
    <source>
        <dbReference type="ARBA" id="ARBA00023274"/>
    </source>
</evidence>
<feature type="domain" description="Signal recognition particle SRP72 subunit RNA-binding" evidence="10">
    <location>
        <begin position="245"/>
        <end position="285"/>
    </location>
</feature>
<feature type="region of interest" description="Disordered" evidence="9">
    <location>
        <begin position="236"/>
        <end position="325"/>
    </location>
</feature>
<accession>A0A4Y7Q760</accession>
<dbReference type="STRING" id="50990.A0A4Y7Q760"/>
<keyword evidence="12" id="KW-1185">Reference proteome</keyword>
<keyword evidence="7" id="KW-0733">Signal recognition particle</keyword>
<feature type="region of interest" description="Disordered" evidence="9">
    <location>
        <begin position="1"/>
        <end position="31"/>
    </location>
</feature>